<reference evidence="2" key="1">
    <citation type="submission" date="2021-03" db="EMBL/GenBank/DDBJ databases">
        <title>Comparative genomics and phylogenomic investigation of the class Geoglossomycetes provide insights into ecological specialization and systematics.</title>
        <authorList>
            <person name="Melie T."/>
            <person name="Pirro S."/>
            <person name="Miller A.N."/>
            <person name="Quandt A."/>
        </authorList>
    </citation>
    <scope>NUCLEOTIDE SEQUENCE</scope>
    <source>
        <strain evidence="2">GBOQ0MN5Z8</strain>
    </source>
</reference>
<evidence type="ECO:0000313" key="2">
    <source>
        <dbReference type="EMBL" id="KAH0541755.1"/>
    </source>
</evidence>
<evidence type="ECO:0000259" key="1">
    <source>
        <dbReference type="Pfam" id="PF09994"/>
    </source>
</evidence>
<organism evidence="2 3">
    <name type="scientific">Glutinoglossum americanum</name>
    <dbReference type="NCBI Taxonomy" id="1670608"/>
    <lineage>
        <taxon>Eukaryota</taxon>
        <taxon>Fungi</taxon>
        <taxon>Dikarya</taxon>
        <taxon>Ascomycota</taxon>
        <taxon>Pezizomycotina</taxon>
        <taxon>Geoglossomycetes</taxon>
        <taxon>Geoglossales</taxon>
        <taxon>Geoglossaceae</taxon>
        <taxon>Glutinoglossum</taxon>
    </lineage>
</organism>
<protein>
    <recommendedName>
        <fullName evidence="1">T6SS Phospholipase effector Tle1-like catalytic domain-containing protein</fullName>
    </recommendedName>
</protein>
<keyword evidence="3" id="KW-1185">Reference proteome</keyword>
<dbReference type="OrthoDB" id="3057168at2759"/>
<sequence length="505" mass="57803">MDSDTTNPNSRPCSKKIVVCCDGTGYREHSGTLITNVSRISRCIRPFHKEAEVPQVVYYQSGVGTETWTLSSLFRQAFGKGIHERIMEAYSFICHNYHCENDEIYLIGYSRGAFTARCIAHLIHDVGLLKKSGLYHLPKVFSLWKGHDGNWKTEIDGLLNTDSGNGQSPQSLLRKDIRIKVCALWDTVSSLGFPWPAWLWWLQWPAWLQWPVTGNMKFVDSDLCPSIEHAFQALSLQERRHHFLPIVWKLPAQHPTLGEKRVLEQCWFLGYHGDIGGGNQEESLAQFALVWILSKLKGYLDFDEENIWKPASETSNWTWMQPIDQKEAKVKVNATVKDSFRGIFTLGGSTHRKPRKHFWCPSHGEYKHDDFVSYEGIHVTVRILRELKAAPPCALLKEYESGSWNITDTVGIYNVEESKWNNTELHLLRRWLDQEATIVQKMGKEKIGNNGENKGSKVENEESNTLVALLLAKVQELLSVKSLRQELLSVKPPRQDADCSLRVEL</sequence>
<dbReference type="EMBL" id="JAGHQL010000069">
    <property type="protein sequence ID" value="KAH0541755.1"/>
    <property type="molecule type" value="Genomic_DNA"/>
</dbReference>
<dbReference type="PANTHER" id="PTHR33840:SF1">
    <property type="entry name" value="TLE1 PHOSPHOLIPASE DOMAIN-CONTAINING PROTEIN"/>
    <property type="match status" value="1"/>
</dbReference>
<accession>A0A9P8I1S8</accession>
<dbReference type="PANTHER" id="PTHR33840">
    <property type="match status" value="1"/>
</dbReference>
<dbReference type="Proteomes" id="UP000698800">
    <property type="component" value="Unassembled WGS sequence"/>
</dbReference>
<dbReference type="InterPro" id="IPR018712">
    <property type="entry name" value="Tle1-like_cat"/>
</dbReference>
<dbReference type="Pfam" id="PF09994">
    <property type="entry name" value="T6SS_Tle1-like_cat"/>
    <property type="match status" value="1"/>
</dbReference>
<proteinExistence type="predicted"/>
<dbReference type="AlphaFoldDB" id="A0A9P8I1S8"/>
<feature type="domain" description="T6SS Phospholipase effector Tle1-like catalytic" evidence="1">
    <location>
        <begin position="15"/>
        <end position="294"/>
    </location>
</feature>
<gene>
    <name evidence="2" type="ORF">FGG08_003777</name>
</gene>
<evidence type="ECO:0000313" key="3">
    <source>
        <dbReference type="Proteomes" id="UP000698800"/>
    </source>
</evidence>
<comment type="caution">
    <text evidence="2">The sequence shown here is derived from an EMBL/GenBank/DDBJ whole genome shotgun (WGS) entry which is preliminary data.</text>
</comment>
<name>A0A9P8I1S8_9PEZI</name>